<evidence type="ECO:0000313" key="2">
    <source>
        <dbReference type="Proteomes" id="UP000013776"/>
    </source>
</evidence>
<dbReference type="InterPro" id="IPR032675">
    <property type="entry name" value="LRR_dom_sf"/>
</dbReference>
<protein>
    <submittedName>
        <fullName evidence="1">F-box protein Pof5</fullName>
    </submittedName>
</protein>
<dbReference type="eggNOG" id="ENOG502QSAP">
    <property type="taxonomic scope" value="Eukaryota"/>
</dbReference>
<dbReference type="Proteomes" id="UP000013776">
    <property type="component" value="Unassembled WGS sequence"/>
</dbReference>
<dbReference type="VEuPathDB" id="FungiDB:TAPDE_001152"/>
<dbReference type="OrthoDB" id="2125396at2759"/>
<keyword evidence="2" id="KW-1185">Reference proteome</keyword>
<proteinExistence type="predicted"/>
<dbReference type="Gene3D" id="3.80.10.10">
    <property type="entry name" value="Ribonuclease Inhibitor"/>
    <property type="match status" value="1"/>
</dbReference>
<dbReference type="AlphaFoldDB" id="R4X7X2"/>
<organism evidence="1 2">
    <name type="scientific">Taphrina deformans (strain PYCC 5710 / ATCC 11124 / CBS 356.35 / IMI 108563 / JCM 9778 / NBRC 8474)</name>
    <name type="common">Peach leaf curl fungus</name>
    <name type="synonym">Lalaria deformans</name>
    <dbReference type="NCBI Taxonomy" id="1097556"/>
    <lineage>
        <taxon>Eukaryota</taxon>
        <taxon>Fungi</taxon>
        <taxon>Dikarya</taxon>
        <taxon>Ascomycota</taxon>
        <taxon>Taphrinomycotina</taxon>
        <taxon>Taphrinomycetes</taxon>
        <taxon>Taphrinales</taxon>
        <taxon>Taphrinaceae</taxon>
        <taxon>Taphrina</taxon>
    </lineage>
</organism>
<name>R4X7X2_TAPDE</name>
<reference evidence="1 2" key="1">
    <citation type="journal article" date="2013" name="MBio">
        <title>Genome sequencing of the plant pathogen Taphrina deformans, the causal agent of peach leaf curl.</title>
        <authorList>
            <person name="Cisse O.H."/>
            <person name="Almeida J.M.G.C.F."/>
            <person name="Fonseca A."/>
            <person name="Kumar A.A."/>
            <person name="Salojaervi J."/>
            <person name="Overmyer K."/>
            <person name="Hauser P.M."/>
            <person name="Pagni M."/>
        </authorList>
    </citation>
    <scope>NUCLEOTIDE SEQUENCE [LARGE SCALE GENOMIC DNA]</scope>
    <source>
        <strain evidence="2">PYCC 5710 / ATCC 11124 / CBS 356.35 / IMI 108563 / JCM 9778 / NBRC 8474</strain>
    </source>
</reference>
<gene>
    <name evidence="1" type="ORF">TAPDE_001152</name>
</gene>
<accession>R4X7X2</accession>
<dbReference type="STRING" id="1097556.R4X7X2"/>
<evidence type="ECO:0000313" key="1">
    <source>
        <dbReference type="EMBL" id="CCG81332.1"/>
    </source>
</evidence>
<dbReference type="SUPFAM" id="SSF52047">
    <property type="entry name" value="RNI-like"/>
    <property type="match status" value="1"/>
</dbReference>
<dbReference type="EMBL" id="CAHR02000036">
    <property type="protein sequence ID" value="CCG81332.1"/>
    <property type="molecule type" value="Genomic_DNA"/>
</dbReference>
<comment type="caution">
    <text evidence="1">The sequence shown here is derived from an EMBL/GenBank/DDBJ whole genome shotgun (WGS) entry which is preliminary data.</text>
</comment>
<sequence length="351" mass="39334">MTSNIEDPDEVGLFDILPQELVEHIISYLFPAQTNQGHLLYVNWAFYSAALPHVYRTPQITSSNLQKFSDCITARQASLGDRVESLNLRRVIHGAKASQMSRVVRRCSRNLTEFYAPQVGFAQSAFRAIGLCNRLKVLDLNAVSEKVELSFLLAAIAKAPTLETIYFPRFSRNTDGPLQVAWPPKLKHVWLSGAINDTFLTARMPRSVDTVIIQNCPSITLAGLTSFLDLVGTQLHTFSALYPLSLPPNSLDWLLVQCPHLKTFKGYVDYFTQELFRNIPENHPLETLILDSAGGLLNRGNKITADDVSFAIVDGKLTNLRQVRWSLQVGWRAEKSDVRDLSDLLAYAGEE</sequence>